<proteinExistence type="predicted"/>
<feature type="domain" description="Effector-associated" evidence="1">
    <location>
        <begin position="75"/>
        <end position="132"/>
    </location>
</feature>
<sequence length="149" mass="16473">MAGTKPEEVVPIPNSPDAPPVSYQYLLDLEKNGIEEMLFPNVPQKLSVQQLLNGIATPAMRQTGLPTRREVLAGLKAAFDKNEFNDLLFDLKIRPGALAGNSLDSKMRDLVGYVERNGRLPDLVTEIINQRPSLFNKSGRPRSSTSLRS</sequence>
<protein>
    <recommendedName>
        <fullName evidence="1">Effector-associated domain-containing protein</fullName>
    </recommendedName>
</protein>
<organism evidence="2">
    <name type="scientific">hydrothermal vent metagenome</name>
    <dbReference type="NCBI Taxonomy" id="652676"/>
    <lineage>
        <taxon>unclassified sequences</taxon>
        <taxon>metagenomes</taxon>
        <taxon>ecological metagenomes</taxon>
    </lineage>
</organism>
<accession>A0A3B0V301</accession>
<dbReference type="Pfam" id="PF19960">
    <property type="entry name" value="EAD7"/>
    <property type="match status" value="1"/>
</dbReference>
<name>A0A3B0V301_9ZZZZ</name>
<dbReference type="EMBL" id="UOEU01000684">
    <property type="protein sequence ID" value="VAW37888.1"/>
    <property type="molecule type" value="Genomic_DNA"/>
</dbReference>
<dbReference type="AlphaFoldDB" id="A0A3B0V301"/>
<evidence type="ECO:0000259" key="1">
    <source>
        <dbReference type="Pfam" id="PF19960"/>
    </source>
</evidence>
<reference evidence="2" key="1">
    <citation type="submission" date="2018-06" db="EMBL/GenBank/DDBJ databases">
        <authorList>
            <person name="Zhirakovskaya E."/>
        </authorList>
    </citation>
    <scope>NUCLEOTIDE SEQUENCE</scope>
</reference>
<dbReference type="InterPro" id="IPR045435">
    <property type="entry name" value="EAD7"/>
</dbReference>
<evidence type="ECO:0000313" key="2">
    <source>
        <dbReference type="EMBL" id="VAW37888.1"/>
    </source>
</evidence>
<gene>
    <name evidence="2" type="ORF">MNBD_CHLOROFLEXI01-928</name>
</gene>